<sequence length="533" mass="62540">MKEHKNKRKLWILGTWNIRSIQGKEIEIIDEFEKNGLAILVITERKKKGKGEMVLKNGYMLIYSGVEKNQRAKAGVACIIHKTLSNRIKTWEAINERLLKIEPGDSRTELRTIISVYGPDENETIDKKDGFWEQLTETTENSRGAMYVCGDFNGRVGKQDHIYKTMLGKHGEETRNNNGIRLLDYCQLNNLIITNSFYQHKNIHKYTRVQQSRNEKSIIDYILVQKERRQEVMDVKIRRGAEIYSDHYLLTAKIKGNTIKRKRKIKSEHISIRTYKLREKDVALTYRNITEQKLQEAYDNIEKTKLNEAWNIFKNITIESAIDVCGIFNRKSQNKQTAWWNDEIKEEVKKKKLQWKIYLNDSTSTQYGKYKHNENRKRRRHIKDANNVVLTNELDIMNRWREYFQGLLGGNTIIAPSMVRKKQLNEDNNEVITMEELEVVIKMLKNGKSPGEVKITSEMIKGLGETGRRCRLEIINKAWIKEEILDEWSTALLIPIHFAEPQSGFRPGRSAQDHIFTIKQILEKEGSKQRRPT</sequence>
<evidence type="ECO:0000313" key="1">
    <source>
        <dbReference type="EMBL" id="KAI4470863.1"/>
    </source>
</evidence>
<evidence type="ECO:0000313" key="2">
    <source>
        <dbReference type="Proteomes" id="UP001056778"/>
    </source>
</evidence>
<dbReference type="EMBL" id="CM043015">
    <property type="protein sequence ID" value="KAI4470863.1"/>
    <property type="molecule type" value="Genomic_DNA"/>
</dbReference>
<comment type="caution">
    <text evidence="1">The sequence shown here is derived from an EMBL/GenBank/DDBJ whole genome shotgun (WGS) entry which is preliminary data.</text>
</comment>
<reference evidence="1" key="1">
    <citation type="submission" date="2022-04" db="EMBL/GenBank/DDBJ databases">
        <title>Chromosome-scale genome assembly of Holotrichia oblita Faldermann.</title>
        <authorList>
            <person name="Rongchong L."/>
        </authorList>
    </citation>
    <scope>NUCLEOTIDE SEQUENCE</scope>
    <source>
        <strain evidence="1">81SQS9</strain>
    </source>
</reference>
<name>A0ACB9TVV6_HOLOL</name>
<keyword evidence="2" id="KW-1185">Reference proteome</keyword>
<proteinExistence type="predicted"/>
<gene>
    <name evidence="1" type="ORF">MML48_1g12197</name>
</gene>
<protein>
    <submittedName>
        <fullName evidence="1">Uncharacterized protein</fullName>
    </submittedName>
</protein>
<dbReference type="Proteomes" id="UP001056778">
    <property type="component" value="Chromosome 1"/>
</dbReference>
<accession>A0ACB9TVV6</accession>
<organism evidence="1 2">
    <name type="scientific">Holotrichia oblita</name>
    <name type="common">Chafer beetle</name>
    <dbReference type="NCBI Taxonomy" id="644536"/>
    <lineage>
        <taxon>Eukaryota</taxon>
        <taxon>Metazoa</taxon>
        <taxon>Ecdysozoa</taxon>
        <taxon>Arthropoda</taxon>
        <taxon>Hexapoda</taxon>
        <taxon>Insecta</taxon>
        <taxon>Pterygota</taxon>
        <taxon>Neoptera</taxon>
        <taxon>Endopterygota</taxon>
        <taxon>Coleoptera</taxon>
        <taxon>Polyphaga</taxon>
        <taxon>Scarabaeiformia</taxon>
        <taxon>Scarabaeidae</taxon>
        <taxon>Melolonthinae</taxon>
        <taxon>Holotrichia</taxon>
    </lineage>
</organism>